<keyword evidence="1" id="KW-0472">Membrane</keyword>
<keyword evidence="1" id="KW-0812">Transmembrane</keyword>
<dbReference type="EMBL" id="JACCBI010000001">
    <property type="protein sequence ID" value="NYD67420.1"/>
    <property type="molecule type" value="Genomic_DNA"/>
</dbReference>
<dbReference type="Proteomes" id="UP000292686">
    <property type="component" value="Unassembled WGS sequence"/>
</dbReference>
<reference evidence="3 4" key="1">
    <citation type="submission" date="2019-01" db="EMBL/GenBank/DDBJ databases">
        <title>Agromyces.</title>
        <authorList>
            <person name="Li J."/>
        </authorList>
    </citation>
    <scope>NUCLEOTIDE SEQUENCE [LARGE SCALE GENOMIC DNA]</scope>
    <source>
        <strain evidence="3 4">DSM 23870</strain>
    </source>
</reference>
<dbReference type="Proteomes" id="UP000581087">
    <property type="component" value="Unassembled WGS sequence"/>
</dbReference>
<accession>A0A4Q2MCE9</accession>
<feature type="transmembrane region" description="Helical" evidence="1">
    <location>
        <begin position="125"/>
        <end position="143"/>
    </location>
</feature>
<evidence type="ECO:0000313" key="3">
    <source>
        <dbReference type="EMBL" id="RXZ86760.1"/>
    </source>
</evidence>
<comment type="caution">
    <text evidence="3">The sequence shown here is derived from an EMBL/GenBank/DDBJ whole genome shotgun (WGS) entry which is preliminary data.</text>
</comment>
<feature type="transmembrane region" description="Helical" evidence="1">
    <location>
        <begin position="39"/>
        <end position="59"/>
    </location>
</feature>
<reference evidence="2 5" key="2">
    <citation type="submission" date="2020-07" db="EMBL/GenBank/DDBJ databases">
        <title>Sequencing the genomes of 1000 actinobacteria strains.</title>
        <authorList>
            <person name="Klenk H.-P."/>
        </authorList>
    </citation>
    <scope>NUCLEOTIDE SEQUENCE [LARGE SCALE GENOMIC DNA]</scope>
    <source>
        <strain evidence="2 5">DSM 23870</strain>
    </source>
</reference>
<protein>
    <submittedName>
        <fullName evidence="3">Uncharacterized protein</fullName>
    </submittedName>
</protein>
<gene>
    <name evidence="2" type="ORF">BJ972_001939</name>
    <name evidence="3" type="ORF">ESP50_06735</name>
</gene>
<evidence type="ECO:0000313" key="2">
    <source>
        <dbReference type="EMBL" id="NYD67420.1"/>
    </source>
</evidence>
<dbReference type="EMBL" id="SDPM01000003">
    <property type="protein sequence ID" value="RXZ86760.1"/>
    <property type="molecule type" value="Genomic_DNA"/>
</dbReference>
<dbReference type="AlphaFoldDB" id="A0A4Q2MCE9"/>
<name>A0A4Q2MCE9_9MICO</name>
<keyword evidence="1" id="KW-1133">Transmembrane helix</keyword>
<proteinExistence type="predicted"/>
<organism evidence="3 4">
    <name type="scientific">Agromyces atrinae</name>
    <dbReference type="NCBI Taxonomy" id="592376"/>
    <lineage>
        <taxon>Bacteria</taxon>
        <taxon>Bacillati</taxon>
        <taxon>Actinomycetota</taxon>
        <taxon>Actinomycetes</taxon>
        <taxon>Micrococcales</taxon>
        <taxon>Microbacteriaceae</taxon>
        <taxon>Agromyces</taxon>
    </lineage>
</organism>
<dbReference type="RefSeq" id="WP_129173415.1">
    <property type="nucleotide sequence ID" value="NZ_JACCBI010000001.1"/>
</dbReference>
<evidence type="ECO:0000313" key="5">
    <source>
        <dbReference type="Proteomes" id="UP000581087"/>
    </source>
</evidence>
<keyword evidence="4" id="KW-1185">Reference proteome</keyword>
<evidence type="ECO:0000313" key="4">
    <source>
        <dbReference type="Proteomes" id="UP000292686"/>
    </source>
</evidence>
<evidence type="ECO:0000256" key="1">
    <source>
        <dbReference type="SAM" id="Phobius"/>
    </source>
</evidence>
<sequence>MSRTRTDADIPLQSRTDVTATAAHASAARLDITVRRAPAMRATLTTGILVGALSLGLFAPSPAFADADGAGVGSAHPRVTTAPAVVPAERHRADGQGTLVIPPADRPARVRVVPTLTTIADVTPFLAPAGILALLFAAGAVIVTRVPAGVPTSALGSVGMGRGTDGGA</sequence>